<dbReference type="OrthoDB" id="9790745at2"/>
<dbReference type="GO" id="GO:0009055">
    <property type="term" value="F:electron transfer activity"/>
    <property type="evidence" value="ECO:0007669"/>
    <property type="project" value="UniProtKB-UniRule"/>
</dbReference>
<comment type="cofactor">
    <cofactor evidence="1 7">
        <name>FMN</name>
        <dbReference type="ChEBI" id="CHEBI:58210"/>
    </cofactor>
</comment>
<feature type="domain" description="Flavodoxin-like" evidence="8">
    <location>
        <begin position="4"/>
        <end position="141"/>
    </location>
</feature>
<dbReference type="NCBIfam" id="NF004050">
    <property type="entry name" value="PRK05569.1"/>
    <property type="match status" value="1"/>
</dbReference>
<keyword evidence="3 7" id="KW-0813">Transport</keyword>
<keyword evidence="6 7" id="KW-0249">Electron transport</keyword>
<dbReference type="InterPro" id="IPR008254">
    <property type="entry name" value="Flavodoxin/NO_synth"/>
</dbReference>
<dbReference type="AlphaFoldDB" id="F7Q1Z1"/>
<evidence type="ECO:0000256" key="1">
    <source>
        <dbReference type="ARBA" id="ARBA00001917"/>
    </source>
</evidence>
<proteinExistence type="inferred from homology"/>
<dbReference type="GO" id="GO:0010181">
    <property type="term" value="F:FMN binding"/>
    <property type="evidence" value="ECO:0007669"/>
    <property type="project" value="UniProtKB-UniRule"/>
</dbReference>
<evidence type="ECO:0000259" key="8">
    <source>
        <dbReference type="PROSITE" id="PS50902"/>
    </source>
</evidence>
<evidence type="ECO:0000256" key="4">
    <source>
        <dbReference type="ARBA" id="ARBA00022630"/>
    </source>
</evidence>
<keyword evidence="4 7" id="KW-0285">Flavoprotein</keyword>
<evidence type="ECO:0000256" key="3">
    <source>
        <dbReference type="ARBA" id="ARBA00022448"/>
    </source>
</evidence>
<dbReference type="Proteomes" id="UP000005707">
    <property type="component" value="Unassembled WGS sequence"/>
</dbReference>
<keyword evidence="5 7" id="KW-0288">FMN</keyword>
<dbReference type="PANTHER" id="PTHR43717:SF1">
    <property type="entry name" value="ANAEROBIC NITRIC OXIDE REDUCTASE FLAVORUBREDOXIN"/>
    <property type="match status" value="1"/>
</dbReference>
<dbReference type="EMBL" id="AFNU02000005">
    <property type="protein sequence ID" value="ERJ12197.1"/>
    <property type="molecule type" value="Genomic_DNA"/>
</dbReference>
<dbReference type="GO" id="GO:0016491">
    <property type="term" value="F:oxidoreductase activity"/>
    <property type="evidence" value="ECO:0007669"/>
    <property type="project" value="UniProtKB-KW"/>
</dbReference>
<dbReference type="Pfam" id="PF00258">
    <property type="entry name" value="Flavodoxin_1"/>
    <property type="match status" value="1"/>
</dbReference>
<evidence type="ECO:0000256" key="2">
    <source>
        <dbReference type="ARBA" id="ARBA00005267"/>
    </source>
</evidence>
<evidence type="ECO:0000256" key="6">
    <source>
        <dbReference type="ARBA" id="ARBA00022982"/>
    </source>
</evidence>
<evidence type="ECO:0000313" key="9">
    <source>
        <dbReference type="EMBL" id="ERJ12197.1"/>
    </source>
</evidence>
<dbReference type="InterPro" id="IPR029039">
    <property type="entry name" value="Flavoprotein-like_sf"/>
</dbReference>
<dbReference type="FunCoup" id="F7Q1Z1">
    <property type="interactions" value="24"/>
</dbReference>
<dbReference type="PROSITE" id="PS00201">
    <property type="entry name" value="FLAVODOXIN"/>
    <property type="match status" value="1"/>
</dbReference>
<gene>
    <name evidence="9" type="ORF">HLPCO_001724</name>
</gene>
<reference evidence="9 10" key="2">
    <citation type="journal article" date="2013" name="PLoS ONE">
        <title>INDIGO - INtegrated Data Warehouse of MIcrobial GenOmes with Examples from the Red Sea Extremophiles.</title>
        <authorList>
            <person name="Alam I."/>
            <person name="Antunes A."/>
            <person name="Kamau A.A."/>
            <person name="Ba Alawi W."/>
            <person name="Kalkatawi M."/>
            <person name="Stingl U."/>
            <person name="Bajic V.B."/>
        </authorList>
    </citation>
    <scope>NUCLEOTIDE SEQUENCE [LARGE SCALE GENOMIC DNA]</scope>
    <source>
        <strain evidence="9 10">SSD-17B</strain>
    </source>
</reference>
<keyword evidence="10" id="KW-1185">Reference proteome</keyword>
<dbReference type="PANTHER" id="PTHR43717">
    <property type="entry name" value="ANAEROBIC NITRIC OXIDE REDUCTASE FLAVORUBREDOXIN"/>
    <property type="match status" value="1"/>
</dbReference>
<name>F7Q1Z1_9MOLU</name>
<dbReference type="RefSeq" id="WP_008825198.1">
    <property type="nucleotide sequence ID" value="NZ_AFNU02000005.1"/>
</dbReference>
<evidence type="ECO:0000256" key="5">
    <source>
        <dbReference type="ARBA" id="ARBA00022643"/>
    </source>
</evidence>
<dbReference type="STRING" id="1033810.HLPCO_001724"/>
<dbReference type="eggNOG" id="COG0716">
    <property type="taxonomic scope" value="Bacteria"/>
</dbReference>
<comment type="function">
    <text evidence="7">Low-potential electron donor to a number of redox enzymes.</text>
</comment>
<sequence length="143" mass="15639">MKNIVVIYWSGTGNTEMMAQSVAEGAKVNGDQVELLSVEEATSEDVISADLVALGCPSMGAENLEEAFMQPFVDSLEEVDFDNKPVVLFGSYDWGDGEWMQDFEDQMKEYGASLVTEGLIVNLTPEEDDLIKCKELGEQLASA</sequence>
<dbReference type="InterPro" id="IPR010087">
    <property type="entry name" value="Flav_short"/>
</dbReference>
<evidence type="ECO:0000256" key="7">
    <source>
        <dbReference type="RuleBase" id="RU367037"/>
    </source>
</evidence>
<dbReference type="SUPFAM" id="SSF52218">
    <property type="entry name" value="Flavoproteins"/>
    <property type="match status" value="1"/>
</dbReference>
<dbReference type="NCBIfam" id="TIGR01753">
    <property type="entry name" value="flav_short"/>
    <property type="match status" value="1"/>
</dbReference>
<protein>
    <recommendedName>
        <fullName evidence="7">Flavodoxin</fullName>
    </recommendedName>
</protein>
<dbReference type="InParanoid" id="F7Q1Z1"/>
<evidence type="ECO:0000313" key="10">
    <source>
        <dbReference type="Proteomes" id="UP000005707"/>
    </source>
</evidence>
<keyword evidence="9" id="KW-0560">Oxidoreductase</keyword>
<dbReference type="Gene3D" id="3.40.50.360">
    <property type="match status" value="1"/>
</dbReference>
<reference evidence="9 10" key="1">
    <citation type="journal article" date="2011" name="J. Bacteriol.">
        <title>Genome sequence of Haloplasma contractile, an unusual contractile bacterium from a deep-sea anoxic brine lake.</title>
        <authorList>
            <person name="Antunes A."/>
            <person name="Alam I."/>
            <person name="El Dorry H."/>
            <person name="Siam R."/>
            <person name="Robertson A."/>
            <person name="Bajic V.B."/>
            <person name="Stingl U."/>
        </authorList>
    </citation>
    <scope>NUCLEOTIDE SEQUENCE [LARGE SCALE GENOMIC DNA]</scope>
    <source>
        <strain evidence="9 10">SSD-17B</strain>
    </source>
</reference>
<comment type="similarity">
    <text evidence="2 7">Belongs to the flavodoxin family.</text>
</comment>
<dbReference type="InterPro" id="IPR001226">
    <property type="entry name" value="Flavodoxin_CS"/>
</dbReference>
<comment type="caution">
    <text evidence="9">The sequence shown here is derived from an EMBL/GenBank/DDBJ whole genome shotgun (WGS) entry which is preliminary data.</text>
</comment>
<dbReference type="PROSITE" id="PS50902">
    <property type="entry name" value="FLAVODOXIN_LIKE"/>
    <property type="match status" value="1"/>
</dbReference>
<organism evidence="9 10">
    <name type="scientific">Haloplasma contractile SSD-17B</name>
    <dbReference type="NCBI Taxonomy" id="1033810"/>
    <lineage>
        <taxon>Bacteria</taxon>
        <taxon>Bacillati</taxon>
        <taxon>Mycoplasmatota</taxon>
        <taxon>Mollicutes</taxon>
        <taxon>Haloplasmatales</taxon>
        <taxon>Haloplasmataceae</taxon>
        <taxon>Haloplasma</taxon>
    </lineage>
</organism>
<accession>F7Q1Z1</accession>